<dbReference type="Proteomes" id="UP000178759">
    <property type="component" value="Unassembled WGS sequence"/>
</dbReference>
<keyword evidence="1" id="KW-0812">Transmembrane</keyword>
<evidence type="ECO:0000313" key="2">
    <source>
        <dbReference type="EMBL" id="OGG24192.1"/>
    </source>
</evidence>
<proteinExistence type="predicted"/>
<keyword evidence="1" id="KW-1133">Transmembrane helix</keyword>
<gene>
    <name evidence="2" type="ORF">A3A79_03320</name>
</gene>
<reference evidence="2 3" key="1">
    <citation type="journal article" date="2016" name="Nat. Commun.">
        <title>Thousands of microbial genomes shed light on interconnected biogeochemical processes in an aquifer system.</title>
        <authorList>
            <person name="Anantharaman K."/>
            <person name="Brown C.T."/>
            <person name="Hug L.A."/>
            <person name="Sharon I."/>
            <person name="Castelle C.J."/>
            <person name="Probst A.J."/>
            <person name="Thomas B.C."/>
            <person name="Singh A."/>
            <person name="Wilkins M.J."/>
            <person name="Karaoz U."/>
            <person name="Brodie E.L."/>
            <person name="Williams K.H."/>
            <person name="Hubbard S.S."/>
            <person name="Banfield J.F."/>
        </authorList>
    </citation>
    <scope>NUCLEOTIDE SEQUENCE [LARGE SCALE GENOMIC DNA]</scope>
</reference>
<feature type="transmembrane region" description="Helical" evidence="1">
    <location>
        <begin position="39"/>
        <end position="58"/>
    </location>
</feature>
<keyword evidence="1" id="KW-0472">Membrane</keyword>
<dbReference type="AlphaFoldDB" id="A0A1F6AI87"/>
<organism evidence="2 3">
    <name type="scientific">Candidatus Gottesmanbacteria bacterium RIFCSPLOWO2_01_FULL_43_11b</name>
    <dbReference type="NCBI Taxonomy" id="1798392"/>
    <lineage>
        <taxon>Bacteria</taxon>
        <taxon>Candidatus Gottesmaniibacteriota</taxon>
    </lineage>
</organism>
<protein>
    <submittedName>
        <fullName evidence="2">Uncharacterized protein</fullName>
    </submittedName>
</protein>
<sequence>MKKSKKPMLWLPIDSRLFLPLFSFGHVRGFARFFLFIEILLSILVVLGTFLLFAITAIS</sequence>
<dbReference type="STRING" id="1798392.A3A79_03320"/>
<name>A0A1F6AI87_9BACT</name>
<evidence type="ECO:0000313" key="3">
    <source>
        <dbReference type="Proteomes" id="UP000178759"/>
    </source>
</evidence>
<evidence type="ECO:0000256" key="1">
    <source>
        <dbReference type="SAM" id="Phobius"/>
    </source>
</evidence>
<accession>A0A1F6AI87</accession>
<comment type="caution">
    <text evidence="2">The sequence shown here is derived from an EMBL/GenBank/DDBJ whole genome shotgun (WGS) entry which is preliminary data.</text>
</comment>
<dbReference type="EMBL" id="MFJV01000001">
    <property type="protein sequence ID" value="OGG24192.1"/>
    <property type="molecule type" value="Genomic_DNA"/>
</dbReference>